<feature type="compositionally biased region" description="Polar residues" evidence="7">
    <location>
        <begin position="69"/>
        <end position="83"/>
    </location>
</feature>
<dbReference type="InterPro" id="IPR011993">
    <property type="entry name" value="PH-like_dom_sf"/>
</dbReference>
<evidence type="ECO:0000256" key="6">
    <source>
        <dbReference type="ARBA" id="ARBA00022927"/>
    </source>
</evidence>
<dbReference type="InterPro" id="IPR042560">
    <property type="entry name" value="Exo84_C_2"/>
</dbReference>
<feature type="compositionally biased region" description="Basic and acidic residues" evidence="7">
    <location>
        <begin position="31"/>
        <end position="42"/>
    </location>
</feature>
<dbReference type="PANTHER" id="PTHR21426">
    <property type="entry name" value="EXOCYST COMPLEX COMPONENT 8"/>
    <property type="match status" value="1"/>
</dbReference>
<keyword evidence="6" id="KW-0653">Protein transport</keyword>
<reference evidence="9 10" key="1">
    <citation type="journal article" date="2021" name="Environ. Microbiol.">
        <title>Gene family expansions and transcriptome signatures uncover fungal adaptations to wood decay.</title>
        <authorList>
            <person name="Hage H."/>
            <person name="Miyauchi S."/>
            <person name="Viragh M."/>
            <person name="Drula E."/>
            <person name="Min B."/>
            <person name="Chaduli D."/>
            <person name="Navarro D."/>
            <person name="Favel A."/>
            <person name="Norest M."/>
            <person name="Lesage-Meessen L."/>
            <person name="Balint B."/>
            <person name="Merenyi Z."/>
            <person name="de Eugenio L."/>
            <person name="Morin E."/>
            <person name="Martinez A.T."/>
            <person name="Baldrian P."/>
            <person name="Stursova M."/>
            <person name="Martinez M.J."/>
            <person name="Novotny C."/>
            <person name="Magnuson J.K."/>
            <person name="Spatafora J.W."/>
            <person name="Maurice S."/>
            <person name="Pangilinan J."/>
            <person name="Andreopoulos W."/>
            <person name="LaButti K."/>
            <person name="Hundley H."/>
            <person name="Na H."/>
            <person name="Kuo A."/>
            <person name="Barry K."/>
            <person name="Lipzen A."/>
            <person name="Henrissat B."/>
            <person name="Riley R."/>
            <person name="Ahrendt S."/>
            <person name="Nagy L.G."/>
            <person name="Grigoriev I.V."/>
            <person name="Martin F."/>
            <person name="Rosso M.N."/>
        </authorList>
    </citation>
    <scope>NUCLEOTIDE SEQUENCE [LARGE SCALE GENOMIC DNA]</scope>
    <source>
        <strain evidence="9 10">CIRM-BRFM 1785</strain>
    </source>
</reference>
<accession>A0ABQ8K282</accession>
<keyword evidence="4" id="KW-0813">Transport</keyword>
<sequence>MQQSSLRQRRPSEAQKLQKAPSKRIGQGLRDAGRRATRVDEKMKRRMSARFAEISSPTDALVPDVPSLPISSATSQSGLSQKGSALPAMAQREDPWAADLRLLDVDEFDPDRYLKTKMANSTEAELKALQSSLRAQQDGVRKDLQQDVFQNYTQFVQISKEVGVIENEMLEFKECLSEWKNMPSLLHVDETASAAERRRNVRSSIADLRVLYANQMQTLHQQIEGSSKFVPTTPGRHVVSEMNNILALNAATYKVDHPVRFVILDDAVLVARIRRRRNNGENDRLVAERCWPLNEMLVLDTKDTATMSNVFKIRHGKETHVYRTEATGDKKQLLLQFRQVAEELSAKRRKEREAEHGRRKSLYMADRSSMAFNVEAMPPIPTWMADLVGQTELGSTAKEKAERDARWMADFCDELTVSIALREWDKAVELVGKGDAHLQEIPSLAAKLTPLRGQLTAALLQALAQPTNRKSAVTKLIALLVRLKAGPAARHAFLQSREDLIRKRVRMIRFEGHVGTYVGDLAVVVFTGIKHTADWFLSSFRENEVASFFIGWAKKQVECYAEMFRKQVYSSDADQQTIEEAIKITQSQSRRSLEEYGIDFRFLLDKLLLAEPQGDSVPHLPPFKPHRAISQELIHTLSSTPTRSRSPANPPPQTGASNVPPVPPLPQITTTSPGTSLSPYPGSRISPASPQPRTPSSARIATPSPRSPSAGSPRALTPSRTRPEGILGEMRRNQPSPAPPPRSRDRPGSAAGHRPPPVAVPRREGMF</sequence>
<feature type="domain" description="Exocyst component Exo84 C-terminal" evidence="8">
    <location>
        <begin position="406"/>
        <end position="600"/>
    </location>
</feature>
<keyword evidence="5" id="KW-0268">Exocytosis</keyword>
<dbReference type="SUPFAM" id="SSF50729">
    <property type="entry name" value="PH domain-like"/>
    <property type="match status" value="1"/>
</dbReference>
<dbReference type="SUPFAM" id="SSF74788">
    <property type="entry name" value="Cullin repeat-like"/>
    <property type="match status" value="1"/>
</dbReference>
<evidence type="ECO:0000256" key="7">
    <source>
        <dbReference type="SAM" id="MobiDB-lite"/>
    </source>
</evidence>
<dbReference type="RefSeq" id="XP_047773721.1">
    <property type="nucleotide sequence ID" value="XM_047918091.1"/>
</dbReference>
<evidence type="ECO:0000256" key="4">
    <source>
        <dbReference type="ARBA" id="ARBA00022448"/>
    </source>
</evidence>
<evidence type="ECO:0000313" key="10">
    <source>
        <dbReference type="Proteomes" id="UP000814176"/>
    </source>
</evidence>
<proteinExistence type="inferred from homology"/>
<dbReference type="InterPro" id="IPR016159">
    <property type="entry name" value="Cullin_repeat-like_dom_sf"/>
</dbReference>
<gene>
    <name evidence="9" type="ORF">C8Q71DRAFT_363442</name>
</gene>
<dbReference type="Gene3D" id="1.20.58.1210">
    <property type="entry name" value="Exo84p, N-terminal helical domain"/>
    <property type="match status" value="1"/>
</dbReference>
<protein>
    <recommendedName>
        <fullName evidence="3">Exocyst complex component EXO84</fullName>
    </recommendedName>
</protein>
<feature type="region of interest" description="Disordered" evidence="7">
    <location>
        <begin position="60"/>
        <end position="88"/>
    </location>
</feature>
<keyword evidence="10" id="KW-1185">Reference proteome</keyword>
<feature type="region of interest" description="Disordered" evidence="7">
    <location>
        <begin position="1"/>
        <end position="42"/>
    </location>
</feature>
<dbReference type="InterPro" id="IPR032403">
    <property type="entry name" value="Exo84_C"/>
</dbReference>
<dbReference type="Gene3D" id="2.30.29.30">
    <property type="entry name" value="Pleckstrin-homology domain (PH domain)/Phosphotyrosine-binding domain (PTB)"/>
    <property type="match status" value="1"/>
</dbReference>
<dbReference type="Gene3D" id="1.20.58.1220">
    <property type="entry name" value="Exo84p, C-terminal helical domain"/>
    <property type="match status" value="1"/>
</dbReference>
<dbReference type="GeneID" id="71998823"/>
<evidence type="ECO:0000259" key="8">
    <source>
        <dbReference type="Pfam" id="PF16528"/>
    </source>
</evidence>
<evidence type="ECO:0000313" key="9">
    <source>
        <dbReference type="EMBL" id="KAH9830417.1"/>
    </source>
</evidence>
<feature type="compositionally biased region" description="Low complexity" evidence="7">
    <location>
        <begin position="703"/>
        <end position="715"/>
    </location>
</feature>
<dbReference type="Proteomes" id="UP000814176">
    <property type="component" value="Unassembled WGS sequence"/>
</dbReference>
<evidence type="ECO:0000256" key="2">
    <source>
        <dbReference type="ARBA" id="ARBA00007210"/>
    </source>
</evidence>
<evidence type="ECO:0000256" key="3">
    <source>
        <dbReference type="ARBA" id="ARBA00021269"/>
    </source>
</evidence>
<comment type="subcellular location">
    <subcellularLocation>
        <location evidence="1">Cytoplasmic vesicle</location>
        <location evidence="1">Secretory vesicle</location>
    </subcellularLocation>
</comment>
<dbReference type="Pfam" id="PF16528">
    <property type="entry name" value="Exo84_C"/>
    <property type="match status" value="1"/>
</dbReference>
<name>A0ABQ8K282_9APHY</name>
<comment type="caution">
    <text evidence="9">The sequence shown here is derived from an EMBL/GenBank/DDBJ whole genome shotgun (WGS) entry which is preliminary data.</text>
</comment>
<feature type="compositionally biased region" description="Polar residues" evidence="7">
    <location>
        <begin position="667"/>
        <end position="678"/>
    </location>
</feature>
<evidence type="ECO:0000256" key="5">
    <source>
        <dbReference type="ARBA" id="ARBA00022483"/>
    </source>
</evidence>
<dbReference type="Pfam" id="PF25345">
    <property type="entry name" value="PH_EXO84"/>
    <property type="match status" value="1"/>
</dbReference>
<feature type="region of interest" description="Disordered" evidence="7">
    <location>
        <begin position="637"/>
        <end position="767"/>
    </location>
</feature>
<evidence type="ECO:0000256" key="1">
    <source>
        <dbReference type="ARBA" id="ARBA00004398"/>
    </source>
</evidence>
<comment type="similarity">
    <text evidence="2">Belongs to the EXO84 family.</text>
</comment>
<dbReference type="Pfam" id="PF08700">
    <property type="entry name" value="VPS51_Exo84_N"/>
    <property type="match status" value="1"/>
</dbReference>
<feature type="compositionally biased region" description="Low complexity" evidence="7">
    <location>
        <begin position="638"/>
        <end position="647"/>
    </location>
</feature>
<dbReference type="InterPro" id="IPR033961">
    <property type="entry name" value="Exo84"/>
</dbReference>
<dbReference type="EMBL" id="JADCUA010000031">
    <property type="protein sequence ID" value="KAH9830417.1"/>
    <property type="molecule type" value="Genomic_DNA"/>
</dbReference>
<dbReference type="InterPro" id="IPR042561">
    <property type="entry name" value="Exo84_C_1"/>
</dbReference>
<organism evidence="9 10">
    <name type="scientific">Rhodofomes roseus</name>
    <dbReference type="NCBI Taxonomy" id="34475"/>
    <lineage>
        <taxon>Eukaryota</taxon>
        <taxon>Fungi</taxon>
        <taxon>Dikarya</taxon>
        <taxon>Basidiomycota</taxon>
        <taxon>Agaricomycotina</taxon>
        <taxon>Agaricomycetes</taxon>
        <taxon>Polyporales</taxon>
        <taxon>Rhodofomes</taxon>
    </lineage>
</organism>
<dbReference type="PANTHER" id="PTHR21426:SF12">
    <property type="entry name" value="EXOCYST COMPLEX COMPONENT 8"/>
    <property type="match status" value="1"/>
</dbReference>